<comment type="subcellular location">
    <subcellularLocation>
        <location evidence="1">Membrane</location>
    </subcellularLocation>
</comment>
<sequence length="55" mass="5921">ASVNEGSTGVVVNLTVDDRDDPATGAWRAIYSIINGNPNQNFEIQTNLDNNEGML</sequence>
<dbReference type="GO" id="GO:0016020">
    <property type="term" value="C:membrane"/>
    <property type="evidence" value="ECO:0007669"/>
    <property type="project" value="UniProtKB-SubCell"/>
</dbReference>
<proteinExistence type="predicted"/>
<keyword evidence="4" id="KW-1185">Reference proteome</keyword>
<feature type="non-terminal residue" evidence="3">
    <location>
        <position position="1"/>
    </location>
</feature>
<evidence type="ECO:0000313" key="3">
    <source>
        <dbReference type="EMBL" id="KAL0167809.1"/>
    </source>
</evidence>
<organism evidence="3 4">
    <name type="scientific">Cirrhinus mrigala</name>
    <name type="common">Mrigala</name>
    <dbReference type="NCBI Taxonomy" id="683832"/>
    <lineage>
        <taxon>Eukaryota</taxon>
        <taxon>Metazoa</taxon>
        <taxon>Chordata</taxon>
        <taxon>Craniata</taxon>
        <taxon>Vertebrata</taxon>
        <taxon>Euteleostomi</taxon>
        <taxon>Actinopterygii</taxon>
        <taxon>Neopterygii</taxon>
        <taxon>Teleostei</taxon>
        <taxon>Ostariophysi</taxon>
        <taxon>Cypriniformes</taxon>
        <taxon>Cyprinidae</taxon>
        <taxon>Labeoninae</taxon>
        <taxon>Labeonini</taxon>
        <taxon>Cirrhinus</taxon>
    </lineage>
</organism>
<protein>
    <recommendedName>
        <fullName evidence="5">Cadherin domain-containing protein</fullName>
    </recommendedName>
</protein>
<evidence type="ECO:0000256" key="1">
    <source>
        <dbReference type="ARBA" id="ARBA00004370"/>
    </source>
</evidence>
<accession>A0ABD0P109</accession>
<gene>
    <name evidence="3" type="ORF">M9458_036031</name>
</gene>
<evidence type="ECO:0000313" key="4">
    <source>
        <dbReference type="Proteomes" id="UP001529510"/>
    </source>
</evidence>
<comment type="caution">
    <text evidence="3">The sequence shown here is derived from an EMBL/GenBank/DDBJ whole genome shotgun (WGS) entry which is preliminary data.</text>
</comment>
<reference evidence="3 4" key="1">
    <citation type="submission" date="2024-05" db="EMBL/GenBank/DDBJ databases">
        <title>Genome sequencing and assembly of Indian major carp, Cirrhinus mrigala (Hamilton, 1822).</title>
        <authorList>
            <person name="Mohindra V."/>
            <person name="Chowdhury L.M."/>
            <person name="Lal K."/>
            <person name="Jena J.K."/>
        </authorList>
    </citation>
    <scope>NUCLEOTIDE SEQUENCE [LARGE SCALE GENOMIC DNA]</scope>
    <source>
        <strain evidence="3">CM1030</strain>
        <tissue evidence="3">Blood</tissue>
    </source>
</reference>
<evidence type="ECO:0008006" key="5">
    <source>
        <dbReference type="Google" id="ProtNLM"/>
    </source>
</evidence>
<dbReference type="AlphaFoldDB" id="A0ABD0P109"/>
<name>A0ABD0P109_CIRMR</name>
<dbReference type="EMBL" id="JAMKFB020000018">
    <property type="protein sequence ID" value="KAL0167809.1"/>
    <property type="molecule type" value="Genomic_DNA"/>
</dbReference>
<keyword evidence="2" id="KW-0472">Membrane</keyword>
<feature type="non-terminal residue" evidence="3">
    <location>
        <position position="55"/>
    </location>
</feature>
<dbReference type="Gene3D" id="2.60.40.60">
    <property type="entry name" value="Cadherins"/>
    <property type="match status" value="1"/>
</dbReference>
<dbReference type="InterPro" id="IPR015919">
    <property type="entry name" value="Cadherin-like_sf"/>
</dbReference>
<dbReference type="Proteomes" id="UP001529510">
    <property type="component" value="Unassembled WGS sequence"/>
</dbReference>
<dbReference type="SUPFAM" id="SSF49313">
    <property type="entry name" value="Cadherin-like"/>
    <property type="match status" value="1"/>
</dbReference>
<evidence type="ECO:0000256" key="2">
    <source>
        <dbReference type="ARBA" id="ARBA00023136"/>
    </source>
</evidence>